<feature type="region of interest" description="Disordered" evidence="1">
    <location>
        <begin position="1"/>
        <end position="76"/>
    </location>
</feature>
<reference evidence="2" key="1">
    <citation type="submission" date="2020-06" db="EMBL/GenBank/DDBJ databases">
        <authorList>
            <consortium name="Plant Systems Biology data submission"/>
        </authorList>
    </citation>
    <scope>NUCLEOTIDE SEQUENCE</scope>
    <source>
        <strain evidence="2">D6</strain>
    </source>
</reference>
<dbReference type="Proteomes" id="UP001153069">
    <property type="component" value="Unassembled WGS sequence"/>
</dbReference>
<feature type="region of interest" description="Disordered" evidence="1">
    <location>
        <begin position="334"/>
        <end position="380"/>
    </location>
</feature>
<keyword evidence="3" id="KW-1185">Reference proteome</keyword>
<organism evidence="2 3">
    <name type="scientific">Seminavis robusta</name>
    <dbReference type="NCBI Taxonomy" id="568900"/>
    <lineage>
        <taxon>Eukaryota</taxon>
        <taxon>Sar</taxon>
        <taxon>Stramenopiles</taxon>
        <taxon>Ochrophyta</taxon>
        <taxon>Bacillariophyta</taxon>
        <taxon>Bacillariophyceae</taxon>
        <taxon>Bacillariophycidae</taxon>
        <taxon>Naviculales</taxon>
        <taxon>Naviculaceae</taxon>
        <taxon>Seminavis</taxon>
    </lineage>
</organism>
<protein>
    <recommendedName>
        <fullName evidence="4">Retrotransposon gag domain-containing protein</fullName>
    </recommendedName>
</protein>
<dbReference type="OrthoDB" id="54528at2759"/>
<name>A0A9N8F030_9STRA</name>
<evidence type="ECO:0000313" key="2">
    <source>
        <dbReference type="EMBL" id="CAB9528179.1"/>
    </source>
</evidence>
<accession>A0A9N8F030</accession>
<feature type="compositionally biased region" description="Gly residues" evidence="1">
    <location>
        <begin position="14"/>
        <end position="28"/>
    </location>
</feature>
<gene>
    <name evidence="2" type="ORF">SEMRO_2166_G317270.1</name>
</gene>
<feature type="compositionally biased region" description="Polar residues" evidence="1">
    <location>
        <begin position="334"/>
        <end position="353"/>
    </location>
</feature>
<evidence type="ECO:0000256" key="1">
    <source>
        <dbReference type="SAM" id="MobiDB-lite"/>
    </source>
</evidence>
<feature type="compositionally biased region" description="Gly residues" evidence="1">
    <location>
        <begin position="41"/>
        <end position="57"/>
    </location>
</feature>
<evidence type="ECO:0000313" key="3">
    <source>
        <dbReference type="Proteomes" id="UP001153069"/>
    </source>
</evidence>
<dbReference type="EMBL" id="CAICTM010002164">
    <property type="protein sequence ID" value="CAB9528179.1"/>
    <property type="molecule type" value="Genomic_DNA"/>
</dbReference>
<sequence>MSATGSGSSAGATGTTGAGAGSSTGGGTDAMSGITNPSSAGRGGGRGSRGGRGGQFGGRRQPNQTPAPRKFTGKSPTLEGYIYDLTTPTATAAAFYDTTMEIAELVGRTYTKGNYTKLEIESLTSQDLDRPKLPMEADGTTASTDEVDLAIFKQEVAAYVKGADKLKENRQNAFSLIWGQCSETLRAKVQASADLPALNKSANVIGLLQAIRSVMLQFQTRKYQPLAILESKRRAMTFRQGDKSVEEYYRLFKQKIEATEHNGGCFGYETSLVQVALPANTSMKTQHRQSSQKQWNKYEKKRCHPCSCPTQTTEDFPTSRLTSRTNSLGETTITQRTSLTHTQGLTDTASTSSQERKTAEQQAWRRRWHSRQTGKRQFPAQTAARTHTLNATDATDTVITRTNAQTVVKQQTQMESPYSWMHTMMGSYPTFRIHSTWMSCLSTRSRRGFRSTGSYSTTKAP</sequence>
<feature type="compositionally biased region" description="Basic residues" evidence="1">
    <location>
        <begin position="364"/>
        <end position="374"/>
    </location>
</feature>
<comment type="caution">
    <text evidence="2">The sequence shown here is derived from an EMBL/GenBank/DDBJ whole genome shotgun (WGS) entry which is preliminary data.</text>
</comment>
<dbReference type="AlphaFoldDB" id="A0A9N8F030"/>
<proteinExistence type="predicted"/>
<feature type="compositionally biased region" description="Low complexity" evidence="1">
    <location>
        <begin position="1"/>
        <end position="13"/>
    </location>
</feature>
<evidence type="ECO:0008006" key="4">
    <source>
        <dbReference type="Google" id="ProtNLM"/>
    </source>
</evidence>